<dbReference type="EMBL" id="CP137080">
    <property type="protein sequence ID" value="WOQ68996.1"/>
    <property type="molecule type" value="Genomic_DNA"/>
</dbReference>
<evidence type="ECO:0000313" key="2">
    <source>
        <dbReference type="EMBL" id="WOQ68996.1"/>
    </source>
</evidence>
<protein>
    <submittedName>
        <fullName evidence="2">Uncharacterized protein</fullName>
    </submittedName>
</protein>
<proteinExistence type="predicted"/>
<feature type="region of interest" description="Disordered" evidence="1">
    <location>
        <begin position="1"/>
        <end position="23"/>
    </location>
</feature>
<name>A0AAU0MFQ9_9MICO</name>
<dbReference type="RefSeq" id="WP_330170134.1">
    <property type="nucleotide sequence ID" value="NZ_CP137080.1"/>
</dbReference>
<evidence type="ECO:0000256" key="1">
    <source>
        <dbReference type="SAM" id="MobiDB-lite"/>
    </source>
</evidence>
<evidence type="ECO:0000313" key="3">
    <source>
        <dbReference type="Proteomes" id="UP001329313"/>
    </source>
</evidence>
<accession>A0AAU0MFQ9</accession>
<organism evidence="2 3">
    <name type="scientific">Microbacterium limosum</name>
    <dbReference type="NCBI Taxonomy" id="3079935"/>
    <lineage>
        <taxon>Bacteria</taxon>
        <taxon>Bacillati</taxon>
        <taxon>Actinomycetota</taxon>
        <taxon>Actinomycetes</taxon>
        <taxon>Micrococcales</taxon>
        <taxon>Microbacteriaceae</taxon>
        <taxon>Microbacterium</taxon>
    </lineage>
</organism>
<reference evidence="2 3" key="1">
    <citation type="submission" date="2023-10" db="EMBL/GenBank/DDBJ databases">
        <title>Y20.</title>
        <authorList>
            <person name="Zhang G."/>
            <person name="Ding Y."/>
        </authorList>
    </citation>
    <scope>NUCLEOTIDE SEQUENCE [LARGE SCALE GENOMIC DNA]</scope>
    <source>
        <strain evidence="2 3">Y20</strain>
    </source>
</reference>
<keyword evidence="3" id="KW-1185">Reference proteome</keyword>
<dbReference type="Proteomes" id="UP001329313">
    <property type="component" value="Chromosome"/>
</dbReference>
<dbReference type="AlphaFoldDB" id="A0AAU0MFQ9"/>
<sequence length="178" mass="19137">MSDLFRELPLSSRTPRDESGVTGDWRGQLADVVGEAARLLARVDDDSRSPRTRAFLVESGLDRERSEDDLTGLADAVRSGRRRRIRDLSRAVTATLVLARDTGGAVSLAPLTFGAVALYRTTAAPLPIRAVVAGRTLRSSDHGWEFGHGPLLEDSSERIVAFLCGVSENAPGGGSRPR</sequence>
<dbReference type="KEGG" id="mliy:RYJ27_09805"/>
<gene>
    <name evidence="2" type="ORF">RYJ27_09805</name>
</gene>